<dbReference type="InterPro" id="IPR023401">
    <property type="entry name" value="ODC_N"/>
</dbReference>
<dbReference type="Proteomes" id="UP000186955">
    <property type="component" value="Unassembled WGS sequence"/>
</dbReference>
<evidence type="ECO:0000313" key="1">
    <source>
        <dbReference type="EMBL" id="OKO95733.1"/>
    </source>
</evidence>
<proteinExistence type="predicted"/>
<organism evidence="1 2">
    <name type="scientific">Penicillium subrubescens</name>
    <dbReference type="NCBI Taxonomy" id="1316194"/>
    <lineage>
        <taxon>Eukaryota</taxon>
        <taxon>Fungi</taxon>
        <taxon>Dikarya</taxon>
        <taxon>Ascomycota</taxon>
        <taxon>Pezizomycotina</taxon>
        <taxon>Eurotiomycetes</taxon>
        <taxon>Eurotiomycetidae</taxon>
        <taxon>Eurotiales</taxon>
        <taxon>Aspergillaceae</taxon>
        <taxon>Penicillium</taxon>
    </lineage>
</organism>
<name>A0A1Q5T670_9EURO</name>
<dbReference type="AlphaFoldDB" id="A0A1Q5T670"/>
<dbReference type="EMBL" id="MNBE01000702">
    <property type="protein sequence ID" value="OKO95733.1"/>
    <property type="molecule type" value="Genomic_DNA"/>
</dbReference>
<dbReference type="PANTHER" id="PTHR13812:SF23">
    <property type="entry name" value="PRNX PROTEIN"/>
    <property type="match status" value="1"/>
</dbReference>
<reference evidence="1 2" key="1">
    <citation type="submission" date="2016-10" db="EMBL/GenBank/DDBJ databases">
        <title>Genome sequence of the ascomycete fungus Penicillium subrubescens.</title>
        <authorList>
            <person name="De Vries R.P."/>
            <person name="Peng M."/>
            <person name="Dilokpimol A."/>
            <person name="Hilden K."/>
            <person name="Makela M.R."/>
            <person name="Grigoriev I."/>
            <person name="Riley R."/>
            <person name="Granchi Z."/>
        </authorList>
    </citation>
    <scope>NUCLEOTIDE SEQUENCE [LARGE SCALE GENOMIC DNA]</scope>
    <source>
        <strain evidence="1 2">CBS 132785</strain>
    </source>
</reference>
<dbReference type="STRING" id="1316194.A0A1Q5T670"/>
<dbReference type="InterPro" id="IPR003462">
    <property type="entry name" value="ODC_Mu_crystall"/>
</dbReference>
<dbReference type="InterPro" id="IPR036291">
    <property type="entry name" value="NAD(P)-bd_dom_sf"/>
</dbReference>
<dbReference type="GO" id="GO:0005737">
    <property type="term" value="C:cytoplasm"/>
    <property type="evidence" value="ECO:0007669"/>
    <property type="project" value="TreeGrafter"/>
</dbReference>
<evidence type="ECO:0000313" key="2">
    <source>
        <dbReference type="Proteomes" id="UP000186955"/>
    </source>
</evidence>
<gene>
    <name evidence="1" type="ORF">PENSUB_11245</name>
</gene>
<accession>A0A1Q5T670</accession>
<dbReference type="PANTHER" id="PTHR13812">
    <property type="entry name" value="KETIMINE REDUCTASE MU-CRYSTALLIN"/>
    <property type="match status" value="1"/>
</dbReference>
<keyword evidence="2" id="KW-1185">Reference proteome</keyword>
<sequence>MNNIQFLSDESVHQLLINLIKDEAITFRNAMEQTFEDFSAAGERQYQPDPSSATRPNCQQTLFRPFTSDSTAGTKLVVESAPNPDCKRNPLHGVLILLDGQGNPTGVLSAEEVTGYRTSMNAMGPFSWRKLLKISLFLAGEWKHCGMPA</sequence>
<comment type="caution">
    <text evidence="1">The sequence shown here is derived from an EMBL/GenBank/DDBJ whole genome shotgun (WGS) entry which is preliminary data.</text>
</comment>
<dbReference type="Gene3D" id="3.30.1780.10">
    <property type="entry name" value="ornithine cyclodeaminase, domain 1"/>
    <property type="match status" value="1"/>
</dbReference>
<dbReference type="SUPFAM" id="SSF51735">
    <property type="entry name" value="NAD(P)-binding Rossmann-fold domains"/>
    <property type="match status" value="1"/>
</dbReference>
<protein>
    <submittedName>
        <fullName evidence="1">Uncharacterized protein</fullName>
    </submittedName>
</protein>